<evidence type="ECO:0000256" key="4">
    <source>
        <dbReference type="ARBA" id="ARBA00011894"/>
    </source>
</evidence>
<comment type="cofactor">
    <cofactor evidence="1">
        <name>Mg(2+)</name>
        <dbReference type="ChEBI" id="CHEBI:18420"/>
    </cofactor>
</comment>
<organism evidence="11 12">
    <name type="scientific">Lasallia pustulata</name>
    <dbReference type="NCBI Taxonomy" id="136370"/>
    <lineage>
        <taxon>Eukaryota</taxon>
        <taxon>Fungi</taxon>
        <taxon>Dikarya</taxon>
        <taxon>Ascomycota</taxon>
        <taxon>Pezizomycotina</taxon>
        <taxon>Lecanoromycetes</taxon>
        <taxon>OSLEUM clade</taxon>
        <taxon>Umbilicariomycetidae</taxon>
        <taxon>Umbilicariales</taxon>
        <taxon>Umbilicariaceae</taxon>
        <taxon>Lasallia</taxon>
    </lineage>
</organism>
<comment type="pathway">
    <text evidence="2">Pyrimidine metabolism; UMP biosynthesis via salvage pathway; UMP from uracil: step 1/1.</text>
</comment>
<proteinExistence type="inferred from homology"/>
<evidence type="ECO:0000256" key="8">
    <source>
        <dbReference type="ARBA" id="ARBA00022741"/>
    </source>
</evidence>
<protein>
    <recommendedName>
        <fullName evidence="4">uracil phosphoribosyltransferase</fullName>
        <ecNumber evidence="4">2.4.2.9</ecNumber>
    </recommendedName>
</protein>
<keyword evidence="6 11" id="KW-0328">Glycosyltransferase</keyword>
<evidence type="ECO:0000256" key="6">
    <source>
        <dbReference type="ARBA" id="ARBA00022676"/>
    </source>
</evidence>
<evidence type="ECO:0000313" key="11">
    <source>
        <dbReference type="EMBL" id="KAA6408624.1"/>
    </source>
</evidence>
<evidence type="ECO:0000256" key="3">
    <source>
        <dbReference type="ARBA" id="ARBA00009516"/>
    </source>
</evidence>
<evidence type="ECO:0000256" key="2">
    <source>
        <dbReference type="ARBA" id="ARBA00005180"/>
    </source>
</evidence>
<keyword evidence="7 11" id="KW-0808">Transferase</keyword>
<dbReference type="FunFam" id="3.40.50.2020:FF:000049">
    <property type="entry name" value="Putative uracil phosphoribosyltransferase urg2"/>
    <property type="match status" value="1"/>
</dbReference>
<reference evidence="11 12" key="1">
    <citation type="submission" date="2019-09" db="EMBL/GenBank/DDBJ databases">
        <title>The hologenome of the rock-dwelling lichen Lasallia pustulata.</title>
        <authorList>
            <person name="Greshake Tzovaras B."/>
            <person name="Segers F."/>
            <person name="Bicker A."/>
            <person name="Dal Grande F."/>
            <person name="Otte J."/>
            <person name="Hankeln T."/>
            <person name="Schmitt I."/>
            <person name="Ebersberger I."/>
        </authorList>
    </citation>
    <scope>NUCLEOTIDE SEQUENCE [LARGE SCALE GENOMIC DNA]</scope>
    <source>
        <strain evidence="11">A1-1</strain>
    </source>
</reference>
<comment type="similarity">
    <text evidence="3">Belongs to the UPRTase family.</text>
</comment>
<dbReference type="Pfam" id="PF14681">
    <property type="entry name" value="UPRTase"/>
    <property type="match status" value="1"/>
</dbReference>
<dbReference type="GO" id="GO:0005525">
    <property type="term" value="F:GTP binding"/>
    <property type="evidence" value="ECO:0007669"/>
    <property type="project" value="UniProtKB-KW"/>
</dbReference>
<dbReference type="GO" id="GO:0004845">
    <property type="term" value="F:uracil phosphoribosyltransferase activity"/>
    <property type="evidence" value="ECO:0007669"/>
    <property type="project" value="UniProtKB-EC"/>
</dbReference>
<name>A0A5M8PIL2_9LECA</name>
<evidence type="ECO:0000256" key="9">
    <source>
        <dbReference type="ARBA" id="ARBA00023134"/>
    </source>
</evidence>
<dbReference type="SUPFAM" id="SSF53271">
    <property type="entry name" value="PRTase-like"/>
    <property type="match status" value="1"/>
</dbReference>
<dbReference type="OrthoDB" id="10257085at2759"/>
<dbReference type="Proteomes" id="UP000324767">
    <property type="component" value="Unassembled WGS sequence"/>
</dbReference>
<dbReference type="EMBL" id="VXIT01000013">
    <property type="protein sequence ID" value="KAA6408624.1"/>
    <property type="molecule type" value="Genomic_DNA"/>
</dbReference>
<sequence length="231" mass="24526">MVSSPLPSNVHVSRHPCLCAKLSQLRSYNANARETKALIHEIALIVGCEALAIGLETTSSGTDESALGYTYTTTGISPARLALVPILRSGLGMVDALQTLLPYPVPVHHVGLFREPTSLQPVEYYNNLPCHRPSSPSTESAAADLAILIDPVIATGGTAVAAIQTLKEWGVKKIILISVLGSADGTRRAAEEWKEGVEIWVGGMDDSCDDRGMIKPGLGDVGDRLFLTIGK</sequence>
<evidence type="ECO:0000313" key="12">
    <source>
        <dbReference type="Proteomes" id="UP000324767"/>
    </source>
</evidence>
<dbReference type="PANTHER" id="PTHR32315">
    <property type="entry name" value="ADENINE PHOSPHORIBOSYLTRANSFERASE"/>
    <property type="match status" value="1"/>
</dbReference>
<gene>
    <name evidence="11" type="ORF">FRX48_07706</name>
</gene>
<dbReference type="Gene3D" id="3.40.50.2020">
    <property type="match status" value="1"/>
</dbReference>
<evidence type="ECO:0000256" key="1">
    <source>
        <dbReference type="ARBA" id="ARBA00001946"/>
    </source>
</evidence>
<dbReference type="NCBIfam" id="NF001097">
    <property type="entry name" value="PRK00129.1"/>
    <property type="match status" value="1"/>
</dbReference>
<comment type="caution">
    <text evidence="11">The sequence shown here is derived from an EMBL/GenBank/DDBJ whole genome shotgun (WGS) entry which is preliminary data.</text>
</comment>
<dbReference type="AlphaFoldDB" id="A0A5M8PIL2"/>
<accession>A0A5M8PIL2</accession>
<dbReference type="CDD" id="cd06223">
    <property type="entry name" value="PRTases_typeI"/>
    <property type="match status" value="1"/>
</dbReference>
<evidence type="ECO:0000256" key="7">
    <source>
        <dbReference type="ARBA" id="ARBA00022679"/>
    </source>
</evidence>
<evidence type="ECO:0000256" key="5">
    <source>
        <dbReference type="ARBA" id="ARBA00022533"/>
    </source>
</evidence>
<keyword evidence="5" id="KW-0021">Allosteric enzyme</keyword>
<keyword evidence="9" id="KW-0342">GTP-binding</keyword>
<keyword evidence="8" id="KW-0547">Nucleotide-binding</keyword>
<dbReference type="InterPro" id="IPR000836">
    <property type="entry name" value="PRTase_dom"/>
</dbReference>
<dbReference type="InterPro" id="IPR050054">
    <property type="entry name" value="UPRTase/APRTase"/>
</dbReference>
<dbReference type="PANTHER" id="PTHR32315:SF4">
    <property type="entry name" value="URACIL PHOSPHORIBOSYLTRANSFERASE, CHLOROPLASTIC"/>
    <property type="match status" value="1"/>
</dbReference>
<feature type="domain" description="Phosphoribosyltransferase" evidence="10">
    <location>
        <begin position="12"/>
        <end position="228"/>
    </location>
</feature>
<dbReference type="InterPro" id="IPR029057">
    <property type="entry name" value="PRTase-like"/>
</dbReference>
<dbReference type="EC" id="2.4.2.9" evidence="4"/>
<evidence type="ECO:0000259" key="10">
    <source>
        <dbReference type="Pfam" id="PF14681"/>
    </source>
</evidence>